<accession>A0A9W8RQ51</accession>
<dbReference type="AlphaFoldDB" id="A0A9W8RQ51"/>
<reference evidence="1" key="1">
    <citation type="submission" date="2022-09" db="EMBL/GenBank/DDBJ databases">
        <title>Fusarium specimens isolated from Avocado Roots.</title>
        <authorList>
            <person name="Stajich J."/>
            <person name="Roper C."/>
            <person name="Heimlech-Rivalta G."/>
        </authorList>
    </citation>
    <scope>NUCLEOTIDE SEQUENCE</scope>
    <source>
        <strain evidence="1">CF00136</strain>
    </source>
</reference>
<name>A0A9W8RQ51_9HYPO</name>
<dbReference type="Proteomes" id="UP001152049">
    <property type="component" value="Unassembled WGS sequence"/>
</dbReference>
<comment type="caution">
    <text evidence="1">The sequence shown here is derived from an EMBL/GenBank/DDBJ whole genome shotgun (WGS) entry which is preliminary data.</text>
</comment>
<dbReference type="OrthoDB" id="5024657at2759"/>
<evidence type="ECO:0000313" key="2">
    <source>
        <dbReference type="Proteomes" id="UP001152049"/>
    </source>
</evidence>
<evidence type="ECO:0000313" key="1">
    <source>
        <dbReference type="EMBL" id="KAJ4248726.1"/>
    </source>
</evidence>
<keyword evidence="2" id="KW-1185">Reference proteome</keyword>
<protein>
    <submittedName>
        <fullName evidence="1">Uncharacterized protein</fullName>
    </submittedName>
</protein>
<organism evidence="1 2">
    <name type="scientific">Fusarium torreyae</name>
    <dbReference type="NCBI Taxonomy" id="1237075"/>
    <lineage>
        <taxon>Eukaryota</taxon>
        <taxon>Fungi</taxon>
        <taxon>Dikarya</taxon>
        <taxon>Ascomycota</taxon>
        <taxon>Pezizomycotina</taxon>
        <taxon>Sordariomycetes</taxon>
        <taxon>Hypocreomycetidae</taxon>
        <taxon>Hypocreales</taxon>
        <taxon>Nectriaceae</taxon>
        <taxon>Fusarium</taxon>
    </lineage>
</organism>
<proteinExistence type="predicted"/>
<gene>
    <name evidence="1" type="ORF">NW762_012564</name>
</gene>
<dbReference type="EMBL" id="JAOQAZ010000035">
    <property type="protein sequence ID" value="KAJ4248726.1"/>
    <property type="molecule type" value="Genomic_DNA"/>
</dbReference>
<sequence>MSNDQTIDSVTSSISTIDIAPSRHQQYSKLALLPVELILQITEELCSDKASLPAKELKNLALSCANLFYLIRPMYYLADNCSIFHSALKQANVDQMERCALFGAAPDTKWNITNGCCCGAEKPHKYHRPIDVLLECVSVGSVSLDKCIDALRWLLSKSYDAKEQGDQDWYRINDNCEHMPMLLFNMLTPECSRDRIERICQIIRILRSYGYTLPHDVNFDSFYRARYYLSTTDPNIIRKPMDVAMRAYCPPHLLELVLQEYRIRNLKIRAWSQDCPPEAESWVGSYVARDSAFYRPEIWAQSSSLGALLWNLYSDLLDSSTGWIEKHPGEAADILEQKIKLLVKYRAIDIFEEGALRKILGVLKDIATMAQSLGGLDEERDAHTLHELDAERPRRLHRFVIEKLWNPWKVWHEAQLQKPQARAKMARHWIHDHRPFQKGDGTWTDLIWVYAESRSVDPAYLGHHLPRWEEMSYDEFSAAVEELFETIKREDAEEEAREEARVAA</sequence>